<feature type="transmembrane region" description="Helical" evidence="8">
    <location>
        <begin position="9"/>
        <end position="26"/>
    </location>
</feature>
<keyword evidence="5 8" id="KW-0812">Transmembrane</keyword>
<feature type="transmembrane region" description="Helical" evidence="8">
    <location>
        <begin position="76"/>
        <end position="95"/>
    </location>
</feature>
<dbReference type="RefSeq" id="WP_066136874.1">
    <property type="nucleotide sequence ID" value="NZ_CBCSGM010000001.1"/>
</dbReference>
<evidence type="ECO:0000256" key="1">
    <source>
        <dbReference type="ARBA" id="ARBA00004651"/>
    </source>
</evidence>
<dbReference type="AlphaFoldDB" id="A0A2X4VVT8"/>
<dbReference type="InterPro" id="IPR000620">
    <property type="entry name" value="EamA_dom"/>
</dbReference>
<evidence type="ECO:0000256" key="4">
    <source>
        <dbReference type="ARBA" id="ARBA00022475"/>
    </source>
</evidence>
<evidence type="ECO:0000256" key="3">
    <source>
        <dbReference type="ARBA" id="ARBA00022448"/>
    </source>
</evidence>
<dbReference type="KEGG" id="blen:NCTC4824_01365"/>
<comment type="subcellular location">
    <subcellularLocation>
        <location evidence="1">Cell membrane</location>
        <topology evidence="1">Multi-pass membrane protein</topology>
    </subcellularLocation>
</comment>
<dbReference type="SUPFAM" id="SSF103481">
    <property type="entry name" value="Multidrug resistance efflux transporter EmrE"/>
    <property type="match status" value="2"/>
</dbReference>
<evidence type="ECO:0000256" key="7">
    <source>
        <dbReference type="ARBA" id="ARBA00023136"/>
    </source>
</evidence>
<keyword evidence="3" id="KW-0813">Transport</keyword>
<dbReference type="Proteomes" id="UP000249134">
    <property type="component" value="Chromosome 1"/>
</dbReference>
<accession>A0A2X4VVT8</accession>
<feature type="domain" description="EamA" evidence="9">
    <location>
        <begin position="7"/>
        <end position="147"/>
    </location>
</feature>
<dbReference type="EMBL" id="LS483476">
    <property type="protein sequence ID" value="SQI54931.1"/>
    <property type="molecule type" value="Genomic_DNA"/>
</dbReference>
<feature type="transmembrane region" description="Helical" evidence="8">
    <location>
        <begin position="107"/>
        <end position="124"/>
    </location>
</feature>
<evidence type="ECO:0000256" key="5">
    <source>
        <dbReference type="ARBA" id="ARBA00022692"/>
    </source>
</evidence>
<evidence type="ECO:0000256" key="8">
    <source>
        <dbReference type="SAM" id="Phobius"/>
    </source>
</evidence>
<feature type="transmembrane region" description="Helical" evidence="8">
    <location>
        <begin position="182"/>
        <end position="202"/>
    </location>
</feature>
<keyword evidence="7 8" id="KW-0472">Membrane</keyword>
<keyword evidence="6 8" id="KW-1133">Transmembrane helix</keyword>
<evidence type="ECO:0000259" key="9">
    <source>
        <dbReference type="Pfam" id="PF00892"/>
    </source>
</evidence>
<evidence type="ECO:0000256" key="2">
    <source>
        <dbReference type="ARBA" id="ARBA00007362"/>
    </source>
</evidence>
<feature type="transmembrane region" description="Helical" evidence="8">
    <location>
        <begin position="208"/>
        <end position="233"/>
    </location>
</feature>
<feature type="transmembrane region" description="Helical" evidence="8">
    <location>
        <begin position="240"/>
        <end position="264"/>
    </location>
</feature>
<name>A0A2X4VVT8_LEDLE</name>
<sequence>MTQDERKGIVYAGVAYSLWGILALFWKQLNHISAGEILANRIFWSFWFMLLVLIIGRQLPSLFANLKQIRRHPKTFIALGVASILISINWFLFIWAVNMNMLVETSLGYYINPLVSVLLGVIVLKEKLSAIQVASFFLALGGVLIMTITYGQFPWVSFGLALSFGVYGLVKKLIKVDSSIGLVLETLVIMPVAFIYLMIQMFDGTGSLFSGSLVTDGLLMVSGVVTAVPLLYFAKGVQKIPLYLMGFMQYIAPTLMLFLGVFLYGEPFGTVRIIAFSFIWTALALFTLSTVNWPSRKKNKQLGKMG</sequence>
<feature type="transmembrane region" description="Helical" evidence="8">
    <location>
        <begin position="270"/>
        <end position="291"/>
    </location>
</feature>
<keyword evidence="4" id="KW-1003">Cell membrane</keyword>
<feature type="transmembrane region" description="Helical" evidence="8">
    <location>
        <begin position="131"/>
        <end position="148"/>
    </location>
</feature>
<dbReference type="GO" id="GO:0005886">
    <property type="term" value="C:plasma membrane"/>
    <property type="evidence" value="ECO:0007669"/>
    <property type="project" value="UniProtKB-SubCell"/>
</dbReference>
<evidence type="ECO:0000256" key="6">
    <source>
        <dbReference type="ARBA" id="ARBA00022989"/>
    </source>
</evidence>
<protein>
    <submittedName>
        <fullName evidence="10">RarD protein</fullName>
    </submittedName>
</protein>
<gene>
    <name evidence="10" type="primary">rarD</name>
    <name evidence="10" type="ORF">NCTC4824_01365</name>
</gene>
<dbReference type="PANTHER" id="PTHR22911:SF137">
    <property type="entry name" value="SOLUTE CARRIER FAMILY 35 MEMBER G2-RELATED"/>
    <property type="match status" value="1"/>
</dbReference>
<evidence type="ECO:0000313" key="10">
    <source>
        <dbReference type="EMBL" id="SQI54931.1"/>
    </source>
</evidence>
<proteinExistence type="inferred from homology"/>
<reference evidence="10 11" key="1">
    <citation type="submission" date="2018-06" db="EMBL/GenBank/DDBJ databases">
        <authorList>
            <consortium name="Pathogen Informatics"/>
            <person name="Doyle S."/>
        </authorList>
    </citation>
    <scope>NUCLEOTIDE SEQUENCE [LARGE SCALE GENOMIC DNA]</scope>
    <source>
        <strain evidence="10 11">NCTC4824</strain>
    </source>
</reference>
<evidence type="ECO:0000313" key="11">
    <source>
        <dbReference type="Proteomes" id="UP000249134"/>
    </source>
</evidence>
<dbReference type="Pfam" id="PF00892">
    <property type="entry name" value="EamA"/>
    <property type="match status" value="1"/>
</dbReference>
<dbReference type="NCBIfam" id="TIGR00688">
    <property type="entry name" value="rarD"/>
    <property type="match status" value="1"/>
</dbReference>
<comment type="similarity">
    <text evidence="2">Belongs to the EamA transporter family.</text>
</comment>
<dbReference type="InterPro" id="IPR037185">
    <property type="entry name" value="EmrE-like"/>
</dbReference>
<dbReference type="PANTHER" id="PTHR22911">
    <property type="entry name" value="ACYL-MALONYL CONDENSING ENZYME-RELATED"/>
    <property type="match status" value="1"/>
</dbReference>
<feature type="transmembrane region" description="Helical" evidence="8">
    <location>
        <begin position="154"/>
        <end position="170"/>
    </location>
</feature>
<organism evidence="10 11">
    <name type="scientific">Lederbergia lenta</name>
    <name type="common">Bacillus lentus</name>
    <dbReference type="NCBI Taxonomy" id="1467"/>
    <lineage>
        <taxon>Bacteria</taxon>
        <taxon>Bacillati</taxon>
        <taxon>Bacillota</taxon>
        <taxon>Bacilli</taxon>
        <taxon>Bacillales</taxon>
        <taxon>Bacillaceae</taxon>
        <taxon>Lederbergia</taxon>
    </lineage>
</organism>
<dbReference type="InterPro" id="IPR004626">
    <property type="entry name" value="RarD"/>
</dbReference>
<keyword evidence="11" id="KW-1185">Reference proteome</keyword>
<feature type="transmembrane region" description="Helical" evidence="8">
    <location>
        <begin position="38"/>
        <end position="56"/>
    </location>
</feature>